<organism evidence="2 3">
    <name type="scientific">Blomia tropicalis</name>
    <name type="common">Mite</name>
    <dbReference type="NCBI Taxonomy" id="40697"/>
    <lineage>
        <taxon>Eukaryota</taxon>
        <taxon>Metazoa</taxon>
        <taxon>Ecdysozoa</taxon>
        <taxon>Arthropoda</taxon>
        <taxon>Chelicerata</taxon>
        <taxon>Arachnida</taxon>
        <taxon>Acari</taxon>
        <taxon>Acariformes</taxon>
        <taxon>Sarcoptiformes</taxon>
        <taxon>Astigmata</taxon>
        <taxon>Glycyphagoidea</taxon>
        <taxon>Echimyopodidae</taxon>
        <taxon>Blomia</taxon>
    </lineage>
</organism>
<feature type="region of interest" description="Disordered" evidence="1">
    <location>
        <begin position="174"/>
        <end position="338"/>
    </location>
</feature>
<dbReference type="EMBL" id="JAPWDV010000001">
    <property type="protein sequence ID" value="KAJ6222870.1"/>
    <property type="molecule type" value="Genomic_DNA"/>
</dbReference>
<feature type="compositionally biased region" description="Polar residues" evidence="1">
    <location>
        <begin position="182"/>
        <end position="191"/>
    </location>
</feature>
<reference evidence="2" key="1">
    <citation type="submission" date="2022-12" db="EMBL/GenBank/DDBJ databases">
        <title>Genome assemblies of Blomia tropicalis.</title>
        <authorList>
            <person name="Cui Y."/>
        </authorList>
    </citation>
    <scope>NUCLEOTIDE SEQUENCE</scope>
    <source>
        <tissue evidence="2">Adult mites</tissue>
    </source>
</reference>
<feature type="compositionally biased region" description="Polar residues" evidence="1">
    <location>
        <begin position="210"/>
        <end position="237"/>
    </location>
</feature>
<dbReference type="Proteomes" id="UP001142055">
    <property type="component" value="Chromosome 1"/>
</dbReference>
<evidence type="ECO:0000256" key="1">
    <source>
        <dbReference type="SAM" id="MobiDB-lite"/>
    </source>
</evidence>
<name>A0A9Q0MBJ4_BLOTA</name>
<feature type="compositionally biased region" description="Basic and acidic residues" evidence="1">
    <location>
        <begin position="269"/>
        <end position="297"/>
    </location>
</feature>
<proteinExistence type="predicted"/>
<feature type="region of interest" description="Disordered" evidence="1">
    <location>
        <begin position="1"/>
        <end position="101"/>
    </location>
</feature>
<feature type="compositionally biased region" description="Polar residues" evidence="1">
    <location>
        <begin position="313"/>
        <end position="329"/>
    </location>
</feature>
<accession>A0A9Q0MBJ4</accession>
<evidence type="ECO:0000313" key="3">
    <source>
        <dbReference type="Proteomes" id="UP001142055"/>
    </source>
</evidence>
<feature type="compositionally biased region" description="Basic and acidic residues" evidence="1">
    <location>
        <begin position="61"/>
        <end position="86"/>
    </location>
</feature>
<sequence length="338" mass="34564">MGCARSTPENSPPKKVQPPPPPPPPPAQAQTQQKSAKSKQASGKKSFQTATSSNANQSVKVDIKTQPPKEEKKPMLPLEKKAEDPKVAPPPGASANNSLSLKQHSILNGKLNSNQSSAVIGSTLSVRNGSTLSKNASSCNNSVFSTGGLNADSHAGGSVVLSKQGSSHIQTSVIADGPDSKAQGSTLSLNAGSAHGSKIGSKTGQDRSSSRIALDARSSSDPNVSRIDSNLQASKATGSKIKVGSKFQTAKSKVNEKDANNSKVASNIVEEKGSNSKIGSKVDAKNSEKGSKIENGKNSRGPSSPIKDAKSKQAGSTMAASSKQASSGVDSKLDSKNG</sequence>
<comment type="caution">
    <text evidence="2">The sequence shown here is derived from an EMBL/GenBank/DDBJ whole genome shotgun (WGS) entry which is preliminary data.</text>
</comment>
<feature type="compositionally biased region" description="Low complexity" evidence="1">
    <location>
        <begin position="28"/>
        <end position="48"/>
    </location>
</feature>
<evidence type="ECO:0000313" key="2">
    <source>
        <dbReference type="EMBL" id="KAJ6222870.1"/>
    </source>
</evidence>
<feature type="compositionally biased region" description="Polar residues" evidence="1">
    <location>
        <begin position="49"/>
        <end position="59"/>
    </location>
</feature>
<gene>
    <name evidence="2" type="ORF">RDWZM_001415</name>
</gene>
<dbReference type="AlphaFoldDB" id="A0A9Q0MBJ4"/>
<feature type="compositionally biased region" description="Pro residues" evidence="1">
    <location>
        <begin position="15"/>
        <end position="27"/>
    </location>
</feature>
<keyword evidence="3" id="KW-1185">Reference proteome</keyword>
<protein>
    <submittedName>
        <fullName evidence="2">Uncharacterized protein</fullName>
    </submittedName>
</protein>